<accession>A0A385Q285</accession>
<dbReference type="Gene3D" id="3.90.1720.10">
    <property type="entry name" value="endopeptidase domain like (from Nostoc punctiforme)"/>
    <property type="match status" value="1"/>
</dbReference>
<proteinExistence type="predicted"/>
<dbReference type="InterPro" id="IPR018337">
    <property type="entry name" value="Cell_wall/Cho-bd_repeat"/>
</dbReference>
<evidence type="ECO:0000313" key="3">
    <source>
        <dbReference type="Proteomes" id="UP000265562"/>
    </source>
</evidence>
<dbReference type="AlphaFoldDB" id="A0A385Q285"/>
<dbReference type="Pfam" id="PF25309">
    <property type="entry name" value="ELLD"/>
    <property type="match status" value="1"/>
</dbReference>
<feature type="domain" description="Endolysin-like" evidence="1">
    <location>
        <begin position="4"/>
        <end position="170"/>
    </location>
</feature>
<dbReference type="Proteomes" id="UP000265562">
    <property type="component" value="Chromosome"/>
</dbReference>
<dbReference type="RefSeq" id="WP_111524814.1">
    <property type="nucleotide sequence ID" value="NZ_CP032364.1"/>
</dbReference>
<dbReference type="Gene3D" id="2.10.270.10">
    <property type="entry name" value="Cholin Binding"/>
    <property type="match status" value="1"/>
</dbReference>
<dbReference type="KEGG" id="lua:D4A81_09770"/>
<dbReference type="SUPFAM" id="SSF69360">
    <property type="entry name" value="Cell wall binding repeat"/>
    <property type="match status" value="1"/>
</dbReference>
<keyword evidence="3" id="KW-1185">Reference proteome</keyword>
<dbReference type="OrthoDB" id="2068319at2"/>
<name>A0A385Q285_9FIRM</name>
<gene>
    <name evidence="2" type="ORF">D4A81_09770</name>
</gene>
<reference evidence="2 3" key="1">
    <citation type="submission" date="2018-09" db="EMBL/GenBank/DDBJ databases">
        <title>Genome sequencing of Lachnoanaerobaculum umeaense DSM 23576.</title>
        <authorList>
            <person name="Kook J.-K."/>
            <person name="Park S.-N."/>
            <person name="Lim Y.K."/>
        </authorList>
    </citation>
    <scope>NUCLEOTIDE SEQUENCE [LARGE SCALE GENOMIC DNA]</scope>
    <source>
        <strain evidence="3">DSM 23576 \ CCUG 58757</strain>
    </source>
</reference>
<sequence>MIKIGQASRDERGRYSGGAAGDQDGREVLIREWYNRPWNKVLRAKNPSIAEKIAAAMEKACKNDYIGYDQNQRTTLYSLCKANGWKIEDVKTVCETDCSALVSVCVNAAGIRVSGDIYTGNEAAALLRTGEFELLTAPKYLLSDEYLKRGDILLYEFHHTAITLQDGKKAGKTKPAQVEYPLGWNVSESGQWWYADTPQSIIAGRWAYINGRWYVFDQKGFMIKGWFKQGEDWYYMNPADGAMLSEQWVNIDGLDFYLTQSGVLARSVYIKDADKDLYYWVDADGKYQKEYDTSTPDLDKYDLAE</sequence>
<organism evidence="2 3">
    <name type="scientific">Lachnoanaerobaculum umeaense</name>
    <dbReference type="NCBI Taxonomy" id="617123"/>
    <lineage>
        <taxon>Bacteria</taxon>
        <taxon>Bacillati</taxon>
        <taxon>Bacillota</taxon>
        <taxon>Clostridia</taxon>
        <taxon>Lachnospirales</taxon>
        <taxon>Lachnospiraceae</taxon>
        <taxon>Lachnoanaerobaculum</taxon>
    </lineage>
</organism>
<dbReference type="InterPro" id="IPR057370">
    <property type="entry name" value="ELLD"/>
</dbReference>
<evidence type="ECO:0000313" key="2">
    <source>
        <dbReference type="EMBL" id="AYB00197.1"/>
    </source>
</evidence>
<dbReference type="EMBL" id="CP032364">
    <property type="protein sequence ID" value="AYB00197.1"/>
    <property type="molecule type" value="Genomic_DNA"/>
</dbReference>
<evidence type="ECO:0000259" key="1">
    <source>
        <dbReference type="Pfam" id="PF25309"/>
    </source>
</evidence>
<protein>
    <submittedName>
        <fullName evidence="2">Cell surface protein</fullName>
    </submittedName>
</protein>
<dbReference type="Pfam" id="PF19127">
    <property type="entry name" value="Choline_bind_3"/>
    <property type="match status" value="1"/>
</dbReference>